<dbReference type="PANTHER" id="PTHR35527:SF2">
    <property type="entry name" value="HYDROLASE"/>
    <property type="match status" value="1"/>
</dbReference>
<dbReference type="AlphaFoldDB" id="A0A3B7MK84"/>
<dbReference type="PROSITE" id="PS51257">
    <property type="entry name" value="PROKAR_LIPOPROTEIN"/>
    <property type="match status" value="1"/>
</dbReference>
<dbReference type="InterPro" id="IPR029132">
    <property type="entry name" value="CBAH/NAAA_C"/>
</dbReference>
<sequence>MKQVAALLLLMIFTGTSFACSTFLLSKNGRHVFGRNYDWVSGNGMIMVNARGVSKSSFGQDGDKALAWVAAYGSITFNQFGKEFPHGGMNEKGLVVELMWLNETVYPEADKRAALNELQWIQYQLDNCSTIDEVIATDKKLRIDRADAAPLHYLVADARGRAATIEFIMGKMIVHQGKDLTYPVLTNTRYDEAVKEVKDTKKQGNFDNSVERFATACSMVNQYQATNSNQDPIDYGFTILNKIAQPGYTKWSIVYDITNLQVYCITDQQRQRKQISLRDIDLSCTGTMPALNLGSSQKGNVSKLFTPLSYEQNKTLIARSVRESSSQINVSQASVDKAAAYYKEVHCK</sequence>
<name>A0A3B7MK84_9BACT</name>
<evidence type="ECO:0000313" key="6">
    <source>
        <dbReference type="Proteomes" id="UP000263900"/>
    </source>
</evidence>
<evidence type="ECO:0000313" key="5">
    <source>
        <dbReference type="EMBL" id="AXY73713.1"/>
    </source>
</evidence>
<keyword evidence="2 5" id="KW-0378">Hydrolase</keyword>
<dbReference type="Gene3D" id="3.60.60.10">
    <property type="entry name" value="Penicillin V Acylase, Chain A"/>
    <property type="match status" value="1"/>
</dbReference>
<organism evidence="5 6">
    <name type="scientific">Paraflavitalea soli</name>
    <dbReference type="NCBI Taxonomy" id="2315862"/>
    <lineage>
        <taxon>Bacteria</taxon>
        <taxon>Pseudomonadati</taxon>
        <taxon>Bacteroidota</taxon>
        <taxon>Chitinophagia</taxon>
        <taxon>Chitinophagales</taxon>
        <taxon>Chitinophagaceae</taxon>
        <taxon>Paraflavitalea</taxon>
    </lineage>
</organism>
<accession>A0A3B7MK84</accession>
<feature type="domain" description="Choloylglycine hydrolase/NAAA C-terminal" evidence="4">
    <location>
        <begin position="20"/>
        <end position="188"/>
    </location>
</feature>
<keyword evidence="6" id="KW-1185">Reference proteome</keyword>
<feature type="signal peptide" evidence="3">
    <location>
        <begin position="1"/>
        <end position="19"/>
    </location>
</feature>
<proteinExistence type="inferred from homology"/>
<dbReference type="EMBL" id="CP032157">
    <property type="protein sequence ID" value="AXY73713.1"/>
    <property type="molecule type" value="Genomic_DNA"/>
</dbReference>
<dbReference type="PANTHER" id="PTHR35527">
    <property type="entry name" value="CHOLOYLGLYCINE HYDROLASE"/>
    <property type="match status" value="1"/>
</dbReference>
<evidence type="ECO:0000256" key="1">
    <source>
        <dbReference type="ARBA" id="ARBA00006625"/>
    </source>
</evidence>
<evidence type="ECO:0000256" key="3">
    <source>
        <dbReference type="SAM" id="SignalP"/>
    </source>
</evidence>
<dbReference type="RefSeq" id="WP_119049548.1">
    <property type="nucleotide sequence ID" value="NZ_CP032157.1"/>
</dbReference>
<dbReference type="Proteomes" id="UP000263900">
    <property type="component" value="Chromosome"/>
</dbReference>
<dbReference type="OrthoDB" id="1265391at2"/>
<dbReference type="SUPFAM" id="SSF56235">
    <property type="entry name" value="N-terminal nucleophile aminohydrolases (Ntn hydrolases)"/>
    <property type="match status" value="1"/>
</dbReference>
<dbReference type="GO" id="GO:0016787">
    <property type="term" value="F:hydrolase activity"/>
    <property type="evidence" value="ECO:0007669"/>
    <property type="project" value="UniProtKB-KW"/>
</dbReference>
<reference evidence="5 6" key="1">
    <citation type="submission" date="2018-09" db="EMBL/GenBank/DDBJ databases">
        <title>Genome sequencing of strain 6GH32-13.</title>
        <authorList>
            <person name="Weon H.-Y."/>
            <person name="Heo J."/>
            <person name="Kwon S.-W."/>
        </authorList>
    </citation>
    <scope>NUCLEOTIDE SEQUENCE [LARGE SCALE GENOMIC DNA]</scope>
    <source>
        <strain evidence="5 6">5GH32-13</strain>
    </source>
</reference>
<dbReference type="InterPro" id="IPR052193">
    <property type="entry name" value="Peptidase_C59"/>
</dbReference>
<keyword evidence="3" id="KW-0732">Signal</keyword>
<gene>
    <name evidence="5" type="ORF">D3H65_06855</name>
</gene>
<dbReference type="Pfam" id="PF02275">
    <property type="entry name" value="CBAH"/>
    <property type="match status" value="1"/>
</dbReference>
<protein>
    <submittedName>
        <fullName evidence="5">Linear amide C-N hydrolase</fullName>
    </submittedName>
</protein>
<dbReference type="InterPro" id="IPR029055">
    <property type="entry name" value="Ntn_hydrolases_N"/>
</dbReference>
<evidence type="ECO:0000259" key="4">
    <source>
        <dbReference type="Pfam" id="PF02275"/>
    </source>
</evidence>
<evidence type="ECO:0000256" key="2">
    <source>
        <dbReference type="ARBA" id="ARBA00022801"/>
    </source>
</evidence>
<comment type="similarity">
    <text evidence="1">Belongs to the peptidase C59 family.</text>
</comment>
<feature type="chain" id="PRO_5017570836" evidence="3">
    <location>
        <begin position="20"/>
        <end position="348"/>
    </location>
</feature>
<dbReference type="KEGG" id="pseg:D3H65_06855"/>